<dbReference type="InterPro" id="IPR032675">
    <property type="entry name" value="LRR_dom_sf"/>
</dbReference>
<gene>
    <name evidence="2" type="ORF">SADUNF_Sadunf12G0090100</name>
</gene>
<sequence>MMALTRLQELQLFGCENVEVLCPLGRLPNLERLELEKVGVRRLDGGFLGIEEVENANINEGEIARVTAFPKLKTLQISNLFKLEEWDGIERRVGEEDATTTSIFIMPQLQRLFIRECPLLRALPDYVLAAPLRQLYVRDCPNLRKTLREGGEG</sequence>
<dbReference type="AlphaFoldDB" id="A0A835JKB6"/>
<protein>
    <recommendedName>
        <fullName evidence="1">Disease resistance protein At4g27190-like leucine-rich repeats domain-containing protein</fullName>
    </recommendedName>
</protein>
<dbReference type="Gene3D" id="3.80.10.10">
    <property type="entry name" value="Ribonuclease Inhibitor"/>
    <property type="match status" value="1"/>
</dbReference>
<dbReference type="PANTHER" id="PTHR47186">
    <property type="entry name" value="LEUCINE-RICH REPEAT-CONTAINING PROTEIN 57"/>
    <property type="match status" value="1"/>
</dbReference>
<comment type="caution">
    <text evidence="2">The sequence shown here is derived from an EMBL/GenBank/DDBJ whole genome shotgun (WGS) entry which is preliminary data.</text>
</comment>
<evidence type="ECO:0000313" key="3">
    <source>
        <dbReference type="Proteomes" id="UP000657918"/>
    </source>
</evidence>
<reference evidence="2 3" key="1">
    <citation type="submission" date="2020-10" db="EMBL/GenBank/DDBJ databases">
        <title>Plant Genome Project.</title>
        <authorList>
            <person name="Zhang R.-G."/>
        </authorList>
    </citation>
    <scope>NUCLEOTIDE SEQUENCE [LARGE SCALE GENOMIC DNA]</scope>
    <source>
        <strain evidence="2">FAFU-HL-1</strain>
        <tissue evidence="2">Leaf</tissue>
    </source>
</reference>
<evidence type="ECO:0000313" key="2">
    <source>
        <dbReference type="EMBL" id="KAF9671833.1"/>
    </source>
</evidence>
<dbReference type="Proteomes" id="UP000657918">
    <property type="component" value="Unassembled WGS sequence"/>
</dbReference>
<dbReference type="SUPFAM" id="SSF52058">
    <property type="entry name" value="L domain-like"/>
    <property type="match status" value="1"/>
</dbReference>
<organism evidence="2 3">
    <name type="scientific">Salix dunnii</name>
    <dbReference type="NCBI Taxonomy" id="1413687"/>
    <lineage>
        <taxon>Eukaryota</taxon>
        <taxon>Viridiplantae</taxon>
        <taxon>Streptophyta</taxon>
        <taxon>Embryophyta</taxon>
        <taxon>Tracheophyta</taxon>
        <taxon>Spermatophyta</taxon>
        <taxon>Magnoliopsida</taxon>
        <taxon>eudicotyledons</taxon>
        <taxon>Gunneridae</taxon>
        <taxon>Pentapetalae</taxon>
        <taxon>rosids</taxon>
        <taxon>fabids</taxon>
        <taxon>Malpighiales</taxon>
        <taxon>Salicaceae</taxon>
        <taxon>Saliceae</taxon>
        <taxon>Salix</taxon>
    </lineage>
</organism>
<keyword evidence="3" id="KW-1185">Reference proteome</keyword>
<evidence type="ECO:0000259" key="1">
    <source>
        <dbReference type="Pfam" id="PF23247"/>
    </source>
</evidence>
<dbReference type="EMBL" id="JADGMS010000012">
    <property type="protein sequence ID" value="KAF9671833.1"/>
    <property type="molecule type" value="Genomic_DNA"/>
</dbReference>
<proteinExistence type="predicted"/>
<dbReference type="Pfam" id="PF23247">
    <property type="entry name" value="LRR_RPS2"/>
    <property type="match status" value="1"/>
</dbReference>
<feature type="domain" description="Disease resistance protein At4g27190-like leucine-rich repeats" evidence="1">
    <location>
        <begin position="5"/>
        <end position="135"/>
    </location>
</feature>
<dbReference type="OrthoDB" id="1166019at2759"/>
<dbReference type="InterPro" id="IPR057135">
    <property type="entry name" value="At4g27190-like_LRR"/>
</dbReference>
<dbReference type="PANTHER" id="PTHR47186:SF30">
    <property type="entry name" value="EF-HAND DOMAIN-CONTAINING PROTEIN"/>
    <property type="match status" value="1"/>
</dbReference>
<name>A0A835JKB6_9ROSI</name>
<accession>A0A835JKB6</accession>